<gene>
    <name evidence="1" type="ORF">C8N34_102135</name>
</gene>
<evidence type="ECO:0000313" key="1">
    <source>
        <dbReference type="EMBL" id="PTX52356.1"/>
    </source>
</evidence>
<dbReference type="EMBL" id="QBKP01000002">
    <property type="protein sequence ID" value="PTX52356.1"/>
    <property type="molecule type" value="Genomic_DNA"/>
</dbReference>
<dbReference type="RefSeq" id="WP_145693547.1">
    <property type="nucleotide sequence ID" value="NZ_QBKP01000002.1"/>
</dbReference>
<keyword evidence="2" id="KW-1185">Reference proteome</keyword>
<reference evidence="1 2" key="1">
    <citation type="submission" date="2018-04" db="EMBL/GenBank/DDBJ databases">
        <title>Genomic Encyclopedia of Archaeal and Bacterial Type Strains, Phase II (KMG-II): from individual species to whole genera.</title>
        <authorList>
            <person name="Goeker M."/>
        </authorList>
    </citation>
    <scope>NUCLEOTIDE SEQUENCE [LARGE SCALE GENOMIC DNA]</scope>
    <source>
        <strain evidence="1 2">DSM 21823</strain>
    </source>
</reference>
<accession>A0A2T6B8H4</accession>
<dbReference type="AlphaFoldDB" id="A0A2T6B8H4"/>
<protein>
    <submittedName>
        <fullName evidence="1">Uncharacterized protein</fullName>
    </submittedName>
</protein>
<comment type="caution">
    <text evidence="1">The sequence shown here is derived from an EMBL/GenBank/DDBJ whole genome shotgun (WGS) entry which is preliminary data.</text>
</comment>
<dbReference type="Proteomes" id="UP000244224">
    <property type="component" value="Unassembled WGS sequence"/>
</dbReference>
<name>A0A2T6B8H4_9RHOB</name>
<sequence>MGGENLRERVEAAIGGALSGPLRTEFPVASEAEVLIRRDADRVLIGYLSVDPEPRDFWAESDGLGELRRFTRAEDPNDLLERLTAEGTPWLLVERYSHGLDHYSVANTRAYPDRQWDVGLYGVFIPCEEVRDMYRDRVKAEGEEAARAWLIEDTNGTLSEFSKSVNGEVYGAIVETWEIADGRPVRLGTEAVWGHIGTDYALEALSERMPEEASPEPAL</sequence>
<organism evidence="1 2">
    <name type="scientific">Gemmobacter caeni</name>
    <dbReference type="NCBI Taxonomy" id="589035"/>
    <lineage>
        <taxon>Bacteria</taxon>
        <taxon>Pseudomonadati</taxon>
        <taxon>Pseudomonadota</taxon>
        <taxon>Alphaproteobacteria</taxon>
        <taxon>Rhodobacterales</taxon>
        <taxon>Paracoccaceae</taxon>
        <taxon>Gemmobacter</taxon>
    </lineage>
</organism>
<proteinExistence type="predicted"/>
<evidence type="ECO:0000313" key="2">
    <source>
        <dbReference type="Proteomes" id="UP000244224"/>
    </source>
</evidence>